<dbReference type="Proteomes" id="UP001162060">
    <property type="component" value="Unassembled WGS sequence"/>
</dbReference>
<evidence type="ECO:0000313" key="1">
    <source>
        <dbReference type="EMBL" id="CAK7936147.1"/>
    </source>
</evidence>
<gene>
    <name evidence="1" type="ORF">PM001_LOCUS21297</name>
</gene>
<dbReference type="EMBL" id="CAKLBY020000223">
    <property type="protein sequence ID" value="CAK7936147.1"/>
    <property type="molecule type" value="Genomic_DNA"/>
</dbReference>
<dbReference type="PANTHER" id="PTHR11439:SF440">
    <property type="entry name" value="INTEGRASE CATALYTIC DOMAIN-CONTAINING PROTEIN"/>
    <property type="match status" value="1"/>
</dbReference>
<name>A0AAV1UQ30_9STRA</name>
<dbReference type="PANTHER" id="PTHR11439">
    <property type="entry name" value="GAG-POL-RELATED RETROTRANSPOSON"/>
    <property type="match status" value="1"/>
</dbReference>
<dbReference type="CDD" id="cd09272">
    <property type="entry name" value="RNase_HI_RT_Ty1"/>
    <property type="match status" value="1"/>
</dbReference>
<protein>
    <submittedName>
        <fullName evidence="1">Uncharacterized protein</fullName>
    </submittedName>
</protein>
<sequence length="121" mass="13486">MDLTKIESWSDADFAADKSDRKLVSGCVLTMDRAVVSWACKKKTSVSVSTMEAEYLFISASQAGLELLGLMELFGELYIKVGESMPMWMDNKAAIKLINSKKSTSGANHVNFRFKFICHYA</sequence>
<proteinExistence type="predicted"/>
<dbReference type="AlphaFoldDB" id="A0AAV1UQ30"/>
<accession>A0AAV1UQ30</accession>
<evidence type="ECO:0000313" key="2">
    <source>
        <dbReference type="Proteomes" id="UP001162060"/>
    </source>
</evidence>
<reference evidence="1" key="1">
    <citation type="submission" date="2024-01" db="EMBL/GenBank/DDBJ databases">
        <authorList>
            <person name="Webb A."/>
        </authorList>
    </citation>
    <scope>NUCLEOTIDE SEQUENCE</scope>
    <source>
        <strain evidence="1">Pm1</strain>
    </source>
</reference>
<organism evidence="1 2">
    <name type="scientific">Peronospora matthiolae</name>
    <dbReference type="NCBI Taxonomy" id="2874970"/>
    <lineage>
        <taxon>Eukaryota</taxon>
        <taxon>Sar</taxon>
        <taxon>Stramenopiles</taxon>
        <taxon>Oomycota</taxon>
        <taxon>Peronosporomycetes</taxon>
        <taxon>Peronosporales</taxon>
        <taxon>Peronosporaceae</taxon>
        <taxon>Peronospora</taxon>
    </lineage>
</organism>
<comment type="caution">
    <text evidence="1">The sequence shown here is derived from an EMBL/GenBank/DDBJ whole genome shotgun (WGS) entry which is preliminary data.</text>
</comment>